<dbReference type="PROSITE" id="PS00523">
    <property type="entry name" value="SULFATASE_1"/>
    <property type="match status" value="1"/>
</dbReference>
<evidence type="ECO:0000313" key="8">
    <source>
        <dbReference type="EMBL" id="GAA4444409.1"/>
    </source>
</evidence>
<dbReference type="Gene3D" id="3.40.720.10">
    <property type="entry name" value="Alkaline Phosphatase, subunit A"/>
    <property type="match status" value="1"/>
</dbReference>
<dbReference type="EMBL" id="BAABGA010000006">
    <property type="protein sequence ID" value="GAA4444409.1"/>
    <property type="molecule type" value="Genomic_DNA"/>
</dbReference>
<evidence type="ECO:0000259" key="7">
    <source>
        <dbReference type="Pfam" id="PF00884"/>
    </source>
</evidence>
<feature type="compositionally biased region" description="Low complexity" evidence="5">
    <location>
        <begin position="492"/>
        <end position="503"/>
    </location>
</feature>
<dbReference type="SUPFAM" id="SSF53649">
    <property type="entry name" value="Alkaline phosphatase-like"/>
    <property type="match status" value="1"/>
</dbReference>
<dbReference type="InterPro" id="IPR050738">
    <property type="entry name" value="Sulfatase"/>
</dbReference>
<feature type="region of interest" description="Disordered" evidence="5">
    <location>
        <begin position="470"/>
        <end position="503"/>
    </location>
</feature>
<dbReference type="CDD" id="cd16143">
    <property type="entry name" value="ARS_like"/>
    <property type="match status" value="1"/>
</dbReference>
<keyword evidence="9" id="KW-1185">Reference proteome</keyword>
<feature type="chain" id="PRO_5045949637" evidence="6">
    <location>
        <begin position="23"/>
        <end position="503"/>
    </location>
</feature>
<dbReference type="Pfam" id="PF00884">
    <property type="entry name" value="Sulfatase"/>
    <property type="match status" value="1"/>
</dbReference>
<keyword evidence="2" id="KW-0479">Metal-binding</keyword>
<accession>A0ABP8M5Y1</accession>
<dbReference type="PANTHER" id="PTHR42693">
    <property type="entry name" value="ARYLSULFATASE FAMILY MEMBER"/>
    <property type="match status" value="1"/>
</dbReference>
<reference evidence="9" key="1">
    <citation type="journal article" date="2019" name="Int. J. Syst. Evol. Microbiol.">
        <title>The Global Catalogue of Microorganisms (GCM) 10K type strain sequencing project: providing services to taxonomists for standard genome sequencing and annotation.</title>
        <authorList>
            <consortium name="The Broad Institute Genomics Platform"/>
            <consortium name="The Broad Institute Genome Sequencing Center for Infectious Disease"/>
            <person name="Wu L."/>
            <person name="Ma J."/>
        </authorList>
    </citation>
    <scope>NUCLEOTIDE SEQUENCE [LARGE SCALE GENOMIC DNA]</scope>
    <source>
        <strain evidence="9">JCM 17759</strain>
    </source>
</reference>
<dbReference type="Gene3D" id="3.30.1120.10">
    <property type="match status" value="1"/>
</dbReference>
<feature type="signal peptide" evidence="6">
    <location>
        <begin position="1"/>
        <end position="22"/>
    </location>
</feature>
<keyword evidence="6" id="KW-0732">Signal</keyword>
<evidence type="ECO:0000256" key="3">
    <source>
        <dbReference type="ARBA" id="ARBA00022801"/>
    </source>
</evidence>
<keyword evidence="3" id="KW-0378">Hydrolase</keyword>
<protein>
    <submittedName>
        <fullName evidence="8">Arylsulfatase</fullName>
    </submittedName>
</protein>
<feature type="domain" description="Sulfatase N-terminal" evidence="7">
    <location>
        <begin position="27"/>
        <end position="372"/>
    </location>
</feature>
<sequence>MMKSILKPLLLTLCCFTGAAHAASDKPNIIFILADDLGYGDVHCLNPERCKIATPQMDQLAAQGMVFTDAHSSSSVCTPTRYGILTGRYNWRSRLQNGVLYGFDQPLIPPDRLTVAGFLKTQDYRTAAIGKWHLGLGLPTTHGKTTRGQRATNVDWKGRISGGPVELGFDYYYGISASLDMPPYIYIENDRFVGECTTTKAFHRKGPAHADFEAVDVLPEIGRQSVEYIQQQNADEPFFMYIALTSPHTPIAPSDDWKGNSELGVYGDFVMQTDAVIGEIVSAVDASGLAENTMIVVTSDNGCSAKPSKAKELEQQGHYSSAEFRGYKSDLWDGGHRVPFIVRWPAKVDPGSVSDQTICLTDLIATSAELAGSKLPETAGEDSVSFAPALKGEPMDSSRKGVIHHSIGGKFAYRQGKWKLLLATGSGGWTKEKMPAGTVAQLYDMTADPGEQNNLYNSHPEVAQRLLAQLQSDVKRGRSTDGPELSNDVPVKLKMSGLSKKGK</sequence>
<keyword evidence="4" id="KW-0106">Calcium</keyword>
<gene>
    <name evidence="8" type="ORF">GCM10023156_02720</name>
</gene>
<evidence type="ECO:0000313" key="9">
    <source>
        <dbReference type="Proteomes" id="UP001500840"/>
    </source>
</evidence>
<proteinExistence type="inferred from homology"/>
<dbReference type="Proteomes" id="UP001500840">
    <property type="component" value="Unassembled WGS sequence"/>
</dbReference>
<dbReference type="InterPro" id="IPR024607">
    <property type="entry name" value="Sulfatase_CS"/>
</dbReference>
<evidence type="ECO:0000256" key="4">
    <source>
        <dbReference type="ARBA" id="ARBA00022837"/>
    </source>
</evidence>
<dbReference type="InterPro" id="IPR017850">
    <property type="entry name" value="Alkaline_phosphatase_core_sf"/>
</dbReference>
<evidence type="ECO:0000256" key="6">
    <source>
        <dbReference type="SAM" id="SignalP"/>
    </source>
</evidence>
<comment type="caution">
    <text evidence="8">The sequence shown here is derived from an EMBL/GenBank/DDBJ whole genome shotgun (WGS) entry which is preliminary data.</text>
</comment>
<organism evidence="8 9">
    <name type="scientific">Novipirellula rosea</name>
    <dbReference type="NCBI Taxonomy" id="1031540"/>
    <lineage>
        <taxon>Bacteria</taxon>
        <taxon>Pseudomonadati</taxon>
        <taxon>Planctomycetota</taxon>
        <taxon>Planctomycetia</taxon>
        <taxon>Pirellulales</taxon>
        <taxon>Pirellulaceae</taxon>
        <taxon>Novipirellula</taxon>
    </lineage>
</organism>
<evidence type="ECO:0000256" key="1">
    <source>
        <dbReference type="ARBA" id="ARBA00008779"/>
    </source>
</evidence>
<comment type="similarity">
    <text evidence="1">Belongs to the sulfatase family.</text>
</comment>
<name>A0ABP8M5Y1_9BACT</name>
<dbReference type="InterPro" id="IPR000917">
    <property type="entry name" value="Sulfatase_N"/>
</dbReference>
<evidence type="ECO:0000256" key="2">
    <source>
        <dbReference type="ARBA" id="ARBA00022723"/>
    </source>
</evidence>
<dbReference type="PANTHER" id="PTHR42693:SF53">
    <property type="entry name" value="ENDO-4-O-SULFATASE"/>
    <property type="match status" value="1"/>
</dbReference>
<evidence type="ECO:0000256" key="5">
    <source>
        <dbReference type="SAM" id="MobiDB-lite"/>
    </source>
</evidence>